<dbReference type="InterPro" id="IPR036259">
    <property type="entry name" value="MFS_trans_sf"/>
</dbReference>
<feature type="transmembrane region" description="Helical" evidence="2">
    <location>
        <begin position="9"/>
        <end position="31"/>
    </location>
</feature>
<keyword evidence="4" id="KW-1185">Reference proteome</keyword>
<feature type="transmembrane region" description="Helical" evidence="2">
    <location>
        <begin position="43"/>
        <end position="62"/>
    </location>
</feature>
<name>A0ABW6T3A4_9ACTN</name>
<proteinExistence type="predicted"/>
<dbReference type="RefSeq" id="WP_387417191.1">
    <property type="nucleotide sequence ID" value="NZ_JBIASD010000038.1"/>
</dbReference>
<keyword evidence="2" id="KW-1133">Transmembrane helix</keyword>
<reference evidence="3 4" key="1">
    <citation type="submission" date="2024-10" db="EMBL/GenBank/DDBJ databases">
        <title>The Natural Products Discovery Center: Release of the First 8490 Sequenced Strains for Exploring Actinobacteria Biosynthetic Diversity.</title>
        <authorList>
            <person name="Kalkreuter E."/>
            <person name="Kautsar S.A."/>
            <person name="Yang D."/>
            <person name="Bader C.D."/>
            <person name="Teijaro C.N."/>
            <person name="Fluegel L."/>
            <person name="Davis C.M."/>
            <person name="Simpson J.R."/>
            <person name="Lauterbach L."/>
            <person name="Steele A.D."/>
            <person name="Gui C."/>
            <person name="Meng S."/>
            <person name="Li G."/>
            <person name="Viehrig K."/>
            <person name="Ye F."/>
            <person name="Su P."/>
            <person name="Kiefer A.F."/>
            <person name="Nichols A."/>
            <person name="Cepeda A.J."/>
            <person name="Yan W."/>
            <person name="Fan B."/>
            <person name="Jiang Y."/>
            <person name="Adhikari A."/>
            <person name="Zheng C.-J."/>
            <person name="Schuster L."/>
            <person name="Cowan T.M."/>
            <person name="Smanski M.J."/>
            <person name="Chevrette M.G."/>
            <person name="De Carvalho L.P.S."/>
            <person name="Shen B."/>
        </authorList>
    </citation>
    <scope>NUCLEOTIDE SEQUENCE [LARGE SCALE GENOMIC DNA]</scope>
    <source>
        <strain evidence="3 4">NPDC002173</strain>
    </source>
</reference>
<gene>
    <name evidence="3" type="ORF">ACFYXI_35920</name>
</gene>
<evidence type="ECO:0000256" key="1">
    <source>
        <dbReference type="SAM" id="MobiDB-lite"/>
    </source>
</evidence>
<comment type="caution">
    <text evidence="3">The sequence shown here is derived from an EMBL/GenBank/DDBJ whole genome shotgun (WGS) entry which is preliminary data.</text>
</comment>
<evidence type="ECO:0000313" key="3">
    <source>
        <dbReference type="EMBL" id="MFF3670988.1"/>
    </source>
</evidence>
<sequence>MSSTVRRRLALVVSAGGAMLVALDGTVLILTQPSAQRDLGASVAQMQWTSTGYLLAVAALLAQRVRDQRSLRAGDRRGRSRRSSSSTRAP</sequence>
<protein>
    <recommendedName>
        <fullName evidence="5">Major facilitator superfamily (MFS) profile domain-containing protein</fullName>
    </recommendedName>
</protein>
<feature type="region of interest" description="Disordered" evidence="1">
    <location>
        <begin position="70"/>
        <end position="90"/>
    </location>
</feature>
<dbReference type="EMBL" id="JBIASD010000038">
    <property type="protein sequence ID" value="MFF3670988.1"/>
    <property type="molecule type" value="Genomic_DNA"/>
</dbReference>
<evidence type="ECO:0008006" key="5">
    <source>
        <dbReference type="Google" id="ProtNLM"/>
    </source>
</evidence>
<accession>A0ABW6T3A4</accession>
<dbReference type="SUPFAM" id="SSF103473">
    <property type="entry name" value="MFS general substrate transporter"/>
    <property type="match status" value="1"/>
</dbReference>
<keyword evidence="2" id="KW-0472">Membrane</keyword>
<organism evidence="3 4">
    <name type="scientific">Microtetraspora malaysiensis</name>
    <dbReference type="NCBI Taxonomy" id="161358"/>
    <lineage>
        <taxon>Bacteria</taxon>
        <taxon>Bacillati</taxon>
        <taxon>Actinomycetota</taxon>
        <taxon>Actinomycetes</taxon>
        <taxon>Streptosporangiales</taxon>
        <taxon>Streptosporangiaceae</taxon>
        <taxon>Microtetraspora</taxon>
    </lineage>
</organism>
<evidence type="ECO:0000256" key="2">
    <source>
        <dbReference type="SAM" id="Phobius"/>
    </source>
</evidence>
<evidence type="ECO:0000313" key="4">
    <source>
        <dbReference type="Proteomes" id="UP001602013"/>
    </source>
</evidence>
<dbReference type="Proteomes" id="UP001602013">
    <property type="component" value="Unassembled WGS sequence"/>
</dbReference>
<keyword evidence="2" id="KW-0812">Transmembrane</keyword>